<dbReference type="EMBL" id="CP014167">
    <property type="protein sequence ID" value="ANS74243.1"/>
    <property type="molecule type" value="Genomic_DNA"/>
</dbReference>
<dbReference type="STRING" id="1462996.AWM70_06315"/>
<evidence type="ECO:0000256" key="9">
    <source>
        <dbReference type="PIRNR" id="PIRNR003170"/>
    </source>
</evidence>
<proteinExistence type="inferred from homology"/>
<dbReference type="GO" id="GO:0009229">
    <property type="term" value="P:thiamine diphosphate biosynthetic process"/>
    <property type="evidence" value="ECO:0007669"/>
    <property type="project" value="UniProtKB-UniPathway"/>
</dbReference>
<evidence type="ECO:0000256" key="8">
    <source>
        <dbReference type="ARBA" id="ARBA00048337"/>
    </source>
</evidence>
<evidence type="ECO:0000259" key="12">
    <source>
        <dbReference type="Pfam" id="PF03070"/>
    </source>
</evidence>
<feature type="domain" description="Thiaminase-2/PQQC" evidence="12">
    <location>
        <begin position="35"/>
        <end position="244"/>
    </location>
</feature>
<dbReference type="EC" id="3.5.99.2" evidence="5 9"/>
<comment type="catalytic activity">
    <reaction evidence="8 9">
        <text>thiamine + H2O = 5-(2-hydroxyethyl)-4-methylthiazole + 4-amino-5-hydroxymethyl-2-methylpyrimidine + H(+)</text>
        <dbReference type="Rhea" id="RHEA:17509"/>
        <dbReference type="ChEBI" id="CHEBI:15377"/>
        <dbReference type="ChEBI" id="CHEBI:15378"/>
        <dbReference type="ChEBI" id="CHEBI:16892"/>
        <dbReference type="ChEBI" id="CHEBI:17957"/>
        <dbReference type="ChEBI" id="CHEBI:18385"/>
        <dbReference type="EC" id="3.5.99.2"/>
    </reaction>
</comment>
<feature type="active site" description="Proton donor" evidence="10">
    <location>
        <position position="235"/>
    </location>
</feature>
<dbReference type="GO" id="GO:0005829">
    <property type="term" value="C:cytosol"/>
    <property type="evidence" value="ECO:0007669"/>
    <property type="project" value="TreeGrafter"/>
</dbReference>
<accession>A0A1B1MYJ7</accession>
<dbReference type="Gene3D" id="1.20.910.10">
    <property type="entry name" value="Heme oxygenase-like"/>
    <property type="match status" value="1"/>
</dbReference>
<dbReference type="AlphaFoldDB" id="A0A1B1MYJ7"/>
<organism evidence="13 14">
    <name type="scientific">Paenibacillus yonginensis</name>
    <dbReference type="NCBI Taxonomy" id="1462996"/>
    <lineage>
        <taxon>Bacteria</taxon>
        <taxon>Bacillati</taxon>
        <taxon>Bacillota</taxon>
        <taxon>Bacilli</taxon>
        <taxon>Bacillales</taxon>
        <taxon>Paenibacillaceae</taxon>
        <taxon>Paenibacillus</taxon>
    </lineage>
</organism>
<comment type="pathway">
    <text evidence="2 9">Cofactor biosynthesis; thiamine diphosphate biosynthesis.</text>
</comment>
<evidence type="ECO:0000256" key="3">
    <source>
        <dbReference type="ARBA" id="ARBA00010264"/>
    </source>
</evidence>
<dbReference type="PANTHER" id="PTHR43198">
    <property type="entry name" value="BIFUNCTIONAL TH2 PROTEIN"/>
    <property type="match status" value="1"/>
</dbReference>
<dbReference type="SUPFAM" id="SSF48613">
    <property type="entry name" value="Heme oxygenase-like"/>
    <property type="match status" value="1"/>
</dbReference>
<evidence type="ECO:0000256" key="2">
    <source>
        <dbReference type="ARBA" id="ARBA00004948"/>
    </source>
</evidence>
<evidence type="ECO:0000313" key="13">
    <source>
        <dbReference type="EMBL" id="ANS74243.1"/>
    </source>
</evidence>
<evidence type="ECO:0000256" key="10">
    <source>
        <dbReference type="PIRSR" id="PIRSR003170-1"/>
    </source>
</evidence>
<dbReference type="GO" id="GO:0009228">
    <property type="term" value="P:thiamine biosynthetic process"/>
    <property type="evidence" value="ECO:0007669"/>
    <property type="project" value="UniProtKB-KW"/>
</dbReference>
<evidence type="ECO:0000256" key="6">
    <source>
        <dbReference type="ARBA" id="ARBA00013647"/>
    </source>
</evidence>
<dbReference type="UniPathway" id="UPA00060"/>
<dbReference type="InterPro" id="IPR004305">
    <property type="entry name" value="Thiaminase-2/PQQC"/>
</dbReference>
<evidence type="ECO:0000256" key="11">
    <source>
        <dbReference type="SAM" id="MobiDB-lite"/>
    </source>
</evidence>
<feature type="region of interest" description="Disordered" evidence="11">
    <location>
        <begin position="1"/>
        <end position="27"/>
    </location>
</feature>
<dbReference type="InterPro" id="IPR026285">
    <property type="entry name" value="TenA_E"/>
</dbReference>
<dbReference type="KEGG" id="pyg:AWM70_06315"/>
<evidence type="ECO:0000256" key="7">
    <source>
        <dbReference type="ARBA" id="ARBA00022977"/>
    </source>
</evidence>
<dbReference type="Proteomes" id="UP000092573">
    <property type="component" value="Chromosome"/>
</dbReference>
<comment type="subunit">
    <text evidence="4">Homotetramer.</text>
</comment>
<reference evidence="13 14" key="1">
    <citation type="submission" date="2016-01" db="EMBL/GenBank/DDBJ databases">
        <title>Complete Genome Sequence of Paenibacillus yonginensis DCY84, a novel Plant Growth-Promoting Bacteria with Elicitation of Induced Systemic Resistance.</title>
        <authorList>
            <person name="Kim Y.J."/>
            <person name="Yang D.C."/>
            <person name="Sukweenadhi J."/>
        </authorList>
    </citation>
    <scope>NUCLEOTIDE SEQUENCE [LARGE SCALE GENOMIC DNA]</scope>
    <source>
        <strain evidence="13 14">DCY84</strain>
    </source>
</reference>
<dbReference type="RefSeq" id="WP_068694841.1">
    <property type="nucleotide sequence ID" value="NZ_CP014167.1"/>
</dbReference>
<dbReference type="InterPro" id="IPR027574">
    <property type="entry name" value="Thiaminase_II"/>
</dbReference>
<evidence type="ECO:0000256" key="5">
    <source>
        <dbReference type="ARBA" id="ARBA00012684"/>
    </source>
</evidence>
<name>A0A1B1MYJ7_9BACL</name>
<feature type="compositionally biased region" description="Low complexity" evidence="11">
    <location>
        <begin position="1"/>
        <end position="16"/>
    </location>
</feature>
<protein>
    <recommendedName>
        <fullName evidence="6 9">Aminopyrimidine aminohydrolase</fullName>
        <ecNumber evidence="5 9">3.5.99.2</ecNumber>
    </recommendedName>
</protein>
<comment type="similarity">
    <text evidence="3 9">Belongs to the TenA family.</text>
</comment>
<dbReference type="PIRSF" id="PIRSF003170">
    <property type="entry name" value="Pet18p"/>
    <property type="match status" value="1"/>
</dbReference>
<dbReference type="InterPro" id="IPR050967">
    <property type="entry name" value="Thiamine_Salvage_TenA"/>
</dbReference>
<dbReference type="GO" id="GO:0050334">
    <property type="term" value="F:thiaminase activity"/>
    <property type="evidence" value="ECO:0007669"/>
    <property type="project" value="UniProtKB-UniRule"/>
</dbReference>
<dbReference type="CDD" id="cd19366">
    <property type="entry name" value="TenA_C_BhTenA-like"/>
    <property type="match status" value="1"/>
</dbReference>
<keyword evidence="7 9" id="KW-0784">Thiamine biosynthesis</keyword>
<dbReference type="OrthoDB" id="34166at2"/>
<keyword evidence="14" id="KW-1185">Reference proteome</keyword>
<comment type="catalytic activity">
    <reaction evidence="1 9">
        <text>4-amino-5-aminomethyl-2-methylpyrimidine + H2O = 4-amino-5-hydroxymethyl-2-methylpyrimidine + NH4(+)</text>
        <dbReference type="Rhea" id="RHEA:31799"/>
        <dbReference type="ChEBI" id="CHEBI:15377"/>
        <dbReference type="ChEBI" id="CHEBI:16892"/>
        <dbReference type="ChEBI" id="CHEBI:28938"/>
        <dbReference type="ChEBI" id="CHEBI:63416"/>
        <dbReference type="EC" id="3.5.99.2"/>
    </reaction>
</comment>
<dbReference type="NCBIfam" id="TIGR04306">
    <property type="entry name" value="salvage_TenA"/>
    <property type="match status" value="1"/>
</dbReference>
<keyword evidence="9" id="KW-0378">Hydrolase</keyword>
<dbReference type="PANTHER" id="PTHR43198:SF2">
    <property type="entry name" value="SI:CH1073-67J19.1-RELATED"/>
    <property type="match status" value="1"/>
</dbReference>
<evidence type="ECO:0000256" key="4">
    <source>
        <dbReference type="ARBA" id="ARBA00011881"/>
    </source>
</evidence>
<comment type="function">
    <text evidence="9">Catalyzes an amino-pyrimidine hydrolysis reaction at the C5' of the pyrimidine moiety of thiamine compounds, a reaction that is part of a thiamine salvage pathway. Thus, catalyzes the conversion of 4-amino-5-aminomethyl-2-methylpyrimidine to 4-amino-5-hydroxymethyl-2-methylpyrimidine (HMP).</text>
</comment>
<evidence type="ECO:0000313" key="14">
    <source>
        <dbReference type="Proteomes" id="UP000092573"/>
    </source>
</evidence>
<evidence type="ECO:0000256" key="1">
    <source>
        <dbReference type="ARBA" id="ARBA00001881"/>
    </source>
</evidence>
<dbReference type="InterPro" id="IPR016084">
    <property type="entry name" value="Haem_Oase-like_multi-hlx"/>
</dbReference>
<sequence>MTKTDQTAQAAAAWTPAEHEQAESPGRGRFTARLHRSVQRVWAGCHAHPFLEELRSGSLPLDVFAYYMKQDYVFLKDYVKMFALGSLKARDLETMGKFADLLQQTLNVEMELHRQYAERFGITRDELEATEPAPVTLAYTKYMLDAGAQGTLGDVVASLLPCMWSYSEIGSEAVRLHPECLDHDLYREWFVMYSSDEFRSLADWCVQLMDQLAEGLPERELARLEERFVTTSRFEYMFWDMAYRKAAWDL</sequence>
<gene>
    <name evidence="13" type="ORF">AWM70_06315</name>
</gene>
<dbReference type="Pfam" id="PF03070">
    <property type="entry name" value="TENA_THI-4"/>
    <property type="match status" value="1"/>
</dbReference>